<protein>
    <submittedName>
        <fullName evidence="1">Uncharacterized protein</fullName>
    </submittedName>
</protein>
<proteinExistence type="predicted"/>
<name>A0A0A0K847_CUCSA</name>
<reference evidence="1 2" key="3">
    <citation type="journal article" date="2010" name="BMC Genomics">
        <title>Transcriptome sequencing and comparative analysis of cucumber flowers with different sex types.</title>
        <authorList>
            <person name="Guo S."/>
            <person name="Zheng Y."/>
            <person name="Joung J.G."/>
            <person name="Liu S."/>
            <person name="Zhang Z."/>
            <person name="Crasta O.R."/>
            <person name="Sobral B.W."/>
            <person name="Xu Y."/>
            <person name="Huang S."/>
            <person name="Fei Z."/>
        </authorList>
    </citation>
    <scope>NUCLEOTIDE SEQUENCE [LARGE SCALE GENOMIC DNA]</scope>
    <source>
        <strain evidence="2">cv. 9930</strain>
    </source>
</reference>
<gene>
    <name evidence="1" type="ORF">Csa_7G075030</name>
</gene>
<sequence>MLIIPVNIRIPASIQLNWRLASARALISASSEAQMTAPSISSLPLSITLILQPLGTKFGTHSMNPMFINQHPCKTTNNERIRAAGKLLGQQAATITDTRDANTITCKSQW</sequence>
<dbReference type="Gramene" id="KGN43971">
    <property type="protein sequence ID" value="KGN43971"/>
    <property type="gene ID" value="Csa_7G075030"/>
</dbReference>
<reference evidence="1 2" key="1">
    <citation type="journal article" date="2009" name="Nat. Genet.">
        <title>The genome of the cucumber, Cucumis sativus L.</title>
        <authorList>
            <person name="Huang S."/>
            <person name="Li R."/>
            <person name="Zhang Z."/>
            <person name="Li L."/>
            <person name="Gu X."/>
            <person name="Fan W."/>
            <person name="Lucas W.J."/>
            <person name="Wang X."/>
            <person name="Xie B."/>
            <person name="Ni P."/>
            <person name="Ren Y."/>
            <person name="Zhu H."/>
            <person name="Li J."/>
            <person name="Lin K."/>
            <person name="Jin W."/>
            <person name="Fei Z."/>
            <person name="Li G."/>
            <person name="Staub J."/>
            <person name="Kilian A."/>
            <person name="van der Vossen E.A."/>
            <person name="Wu Y."/>
            <person name="Guo J."/>
            <person name="He J."/>
            <person name="Jia Z."/>
            <person name="Ren Y."/>
            <person name="Tian G."/>
            <person name="Lu Y."/>
            <person name="Ruan J."/>
            <person name="Qian W."/>
            <person name="Wang M."/>
            <person name="Huang Q."/>
            <person name="Li B."/>
            <person name="Xuan Z."/>
            <person name="Cao J."/>
            <person name="Asan"/>
            <person name="Wu Z."/>
            <person name="Zhang J."/>
            <person name="Cai Q."/>
            <person name="Bai Y."/>
            <person name="Zhao B."/>
            <person name="Han Y."/>
            <person name="Li Y."/>
            <person name="Li X."/>
            <person name="Wang S."/>
            <person name="Shi Q."/>
            <person name="Liu S."/>
            <person name="Cho W.K."/>
            <person name="Kim J.Y."/>
            <person name="Xu Y."/>
            <person name="Heller-Uszynska K."/>
            <person name="Miao H."/>
            <person name="Cheng Z."/>
            <person name="Zhang S."/>
            <person name="Wu J."/>
            <person name="Yang Y."/>
            <person name="Kang H."/>
            <person name="Li M."/>
            <person name="Liang H."/>
            <person name="Ren X."/>
            <person name="Shi Z."/>
            <person name="Wen M."/>
            <person name="Jian M."/>
            <person name="Yang H."/>
            <person name="Zhang G."/>
            <person name="Yang Z."/>
            <person name="Chen R."/>
            <person name="Liu S."/>
            <person name="Li J."/>
            <person name="Ma L."/>
            <person name="Liu H."/>
            <person name="Zhou Y."/>
            <person name="Zhao J."/>
            <person name="Fang X."/>
            <person name="Li G."/>
            <person name="Fang L."/>
            <person name="Li Y."/>
            <person name="Liu D."/>
            <person name="Zheng H."/>
            <person name="Zhang Y."/>
            <person name="Qin N."/>
            <person name="Li Z."/>
            <person name="Yang G."/>
            <person name="Yang S."/>
            <person name="Bolund L."/>
            <person name="Kristiansen K."/>
            <person name="Zheng H."/>
            <person name="Li S."/>
            <person name="Zhang X."/>
            <person name="Yang H."/>
            <person name="Wang J."/>
            <person name="Sun R."/>
            <person name="Zhang B."/>
            <person name="Jiang S."/>
            <person name="Wang J."/>
            <person name="Du Y."/>
            <person name="Li S."/>
        </authorList>
    </citation>
    <scope>NUCLEOTIDE SEQUENCE [LARGE SCALE GENOMIC DNA]</scope>
    <source>
        <strain evidence="2">cv. 9930</strain>
    </source>
</reference>
<reference evidence="1 2" key="4">
    <citation type="journal article" date="2011" name="BMC Genomics">
        <title>RNA-Seq improves annotation of protein-coding genes in the cucumber genome.</title>
        <authorList>
            <person name="Li Z."/>
            <person name="Zhang Z."/>
            <person name="Yan P."/>
            <person name="Huang S."/>
            <person name="Fei Z."/>
            <person name="Lin K."/>
        </authorList>
    </citation>
    <scope>NUCLEOTIDE SEQUENCE [LARGE SCALE GENOMIC DNA]</scope>
    <source>
        <strain evidence="2">cv. 9930</strain>
    </source>
</reference>
<keyword evidence="2" id="KW-1185">Reference proteome</keyword>
<evidence type="ECO:0000313" key="2">
    <source>
        <dbReference type="Proteomes" id="UP000029981"/>
    </source>
</evidence>
<dbReference type="Proteomes" id="UP000029981">
    <property type="component" value="Chromosome 7"/>
</dbReference>
<evidence type="ECO:0000313" key="1">
    <source>
        <dbReference type="EMBL" id="KGN43971.1"/>
    </source>
</evidence>
<accession>A0A0A0K847</accession>
<reference evidence="1 2" key="2">
    <citation type="journal article" date="2009" name="PLoS ONE">
        <title>An integrated genetic and cytogenetic map of the cucumber genome.</title>
        <authorList>
            <person name="Ren Y."/>
            <person name="Zhang Z."/>
            <person name="Liu J."/>
            <person name="Staub J.E."/>
            <person name="Han Y."/>
            <person name="Cheng Z."/>
            <person name="Li X."/>
            <person name="Lu J."/>
            <person name="Miao H."/>
            <person name="Kang H."/>
            <person name="Xie B."/>
            <person name="Gu X."/>
            <person name="Wang X."/>
            <person name="Du Y."/>
            <person name="Jin W."/>
            <person name="Huang S."/>
        </authorList>
    </citation>
    <scope>NUCLEOTIDE SEQUENCE [LARGE SCALE GENOMIC DNA]</scope>
    <source>
        <strain evidence="2">cv. 9930</strain>
    </source>
</reference>
<dbReference type="EMBL" id="CM002928">
    <property type="protein sequence ID" value="KGN43971.1"/>
    <property type="molecule type" value="Genomic_DNA"/>
</dbReference>
<dbReference type="AlphaFoldDB" id="A0A0A0K847"/>
<organism evidence="1 2">
    <name type="scientific">Cucumis sativus</name>
    <name type="common">Cucumber</name>
    <dbReference type="NCBI Taxonomy" id="3659"/>
    <lineage>
        <taxon>Eukaryota</taxon>
        <taxon>Viridiplantae</taxon>
        <taxon>Streptophyta</taxon>
        <taxon>Embryophyta</taxon>
        <taxon>Tracheophyta</taxon>
        <taxon>Spermatophyta</taxon>
        <taxon>Magnoliopsida</taxon>
        <taxon>eudicotyledons</taxon>
        <taxon>Gunneridae</taxon>
        <taxon>Pentapetalae</taxon>
        <taxon>rosids</taxon>
        <taxon>fabids</taxon>
        <taxon>Cucurbitales</taxon>
        <taxon>Cucurbitaceae</taxon>
        <taxon>Benincaseae</taxon>
        <taxon>Cucumis</taxon>
    </lineage>
</organism>